<feature type="domain" description="Cep192-like" evidence="3">
    <location>
        <begin position="771"/>
        <end position="885"/>
    </location>
</feature>
<dbReference type="InterPro" id="IPR054088">
    <property type="entry name" value="Cep192-like_D8"/>
</dbReference>
<dbReference type="EMBL" id="QXGE01000023">
    <property type="protein sequence ID" value="KAE9329207.1"/>
    <property type="molecule type" value="Genomic_DNA"/>
</dbReference>
<comment type="caution">
    <text evidence="5">The sequence shown here is derived from an EMBL/GenBank/DDBJ whole genome shotgun (WGS) entry which is preliminary data.</text>
</comment>
<sequence length="1019" mass="112795">MPTPPRTQMASYLERWEEQKAQSRLERQRTQRRRSSGVGDELSFISAIERETAQHEPYQADADVLSGQYEEEGDDSFNLPVMDAFPSSELAEHVQEQQKMPADDEFVDAATFLKNNELGGEDSFSEDVGPVTGDNWDQVESSGRPSDFFERKSRNLDHVKLSSPRNVDDPMLEGDITEDEGDDLGLCTPKKLSPTGARQGVAMHDHFNGSPGLSGSGTAVSSGYDVHFDNTKLMYTPNSLKYLQEKSRFRSASEVRNDSESDLSVADHTGEAMAVTKKAPSVSDQEIEADPSPEYVANLQRGPGVIKESLDEIDALIENSIRLASAPPAKDPLGVELSEDMREFVRDYERPLESMLPLSRTTDSWEEDAMIDDDTTCSRRSRDLDRLSSGTETGRRATSGVRRSRSQEMPELDTIREVPCPSNINSASQSQRSNDSRIRVSKAPQIQNGLVSPTDPSDQGRRARKADQLSVKRFSGINSERSEDLKSRATSVTLDQSLADVAATQNPFRDEAYHPETNGIGYGSADDDIHNVGGYYDRHGDNESCVNGKATPDQYAASKSGEPDLNGASFHYRESTPVVLRSLPKKKPMDDQRRGMNSFESRSTAVQKQPAPSDRFLDVMERNTLHVTMEAAMIPRRCRRFLCSIGDIMTEQIVFTNGTNSVGRICVSLLPLSTGCQQFSVSPAVLELGPNASNAFHVTFNARYAGAVSGIFQFRGVGVESLFHPYEVVIEASVRRHSELEAPRSSRATQSCKETDTNERVQELQASASGDQVEVSPMFIRFDQVQNKSGEMVIRKAKLRLANNTAQTLAFKVRALENLKVRPATGMIQPASEVIVSVLPISQPFVQQRTGGDASSNNPTSKAKDWLGSLTVRVGKPYLREVSVIVDRQVIQILPPFDEIARSRHQISSQTDSFYYTKRGKRRGLYFHARAVEFGCCNVGESHEVPVYMCNGSKTSMTVFLQDLQEPFSCAYTTTTIEPRKFIEVMVTFTPKVVGKVATSLFAYSVTDKAVVTLVARGI</sequence>
<protein>
    <submittedName>
        <fullName evidence="5">Uncharacterized protein</fullName>
    </submittedName>
</protein>
<dbReference type="InterPro" id="IPR013783">
    <property type="entry name" value="Ig-like_fold"/>
</dbReference>
<feature type="compositionally biased region" description="Polar residues" evidence="1">
    <location>
        <begin position="1"/>
        <end position="10"/>
    </location>
</feature>
<dbReference type="SUPFAM" id="SSF49354">
    <property type="entry name" value="PapD-like"/>
    <property type="match status" value="1"/>
</dbReference>
<feature type="compositionally biased region" description="Polar residues" evidence="1">
    <location>
        <begin position="422"/>
        <end position="433"/>
    </location>
</feature>
<dbReference type="Proteomes" id="UP000437068">
    <property type="component" value="Unassembled WGS sequence"/>
</dbReference>
<evidence type="ECO:0000313" key="4">
    <source>
        <dbReference type="EMBL" id="KAE9122964.1"/>
    </source>
</evidence>
<feature type="compositionally biased region" description="Basic and acidic residues" evidence="1">
    <location>
        <begin position="405"/>
        <end position="416"/>
    </location>
</feature>
<feature type="compositionally biased region" description="Acidic residues" evidence="1">
    <location>
        <begin position="170"/>
        <end position="183"/>
    </location>
</feature>
<dbReference type="EMBL" id="QXFX01000265">
    <property type="protein sequence ID" value="KAE9122964.1"/>
    <property type="molecule type" value="Genomic_DNA"/>
</dbReference>
<proteinExistence type="predicted"/>
<gene>
    <name evidence="5" type="ORF">PF001_g1034</name>
    <name evidence="4" type="ORF">PF010_g6568</name>
</gene>
<feature type="compositionally biased region" description="Basic and acidic residues" evidence="1">
    <location>
        <begin position="14"/>
        <end position="29"/>
    </location>
</feature>
<dbReference type="InterPro" id="IPR008962">
    <property type="entry name" value="PapD-like_sf"/>
</dbReference>
<dbReference type="Pfam" id="PF22066">
    <property type="entry name" value="Cep192_D8"/>
    <property type="match status" value="1"/>
</dbReference>
<feature type="region of interest" description="Disordered" evidence="1">
    <location>
        <begin position="160"/>
        <end position="209"/>
    </location>
</feature>
<dbReference type="AlphaFoldDB" id="A0A6A4ENH4"/>
<evidence type="ECO:0000313" key="5">
    <source>
        <dbReference type="EMBL" id="KAE9329207.1"/>
    </source>
</evidence>
<feature type="region of interest" description="Disordered" evidence="1">
    <location>
        <begin position="367"/>
        <end position="468"/>
    </location>
</feature>
<feature type="domain" description="Cep192-like" evidence="2">
    <location>
        <begin position="922"/>
        <end position="1011"/>
    </location>
</feature>
<evidence type="ECO:0000256" key="1">
    <source>
        <dbReference type="SAM" id="MobiDB-lite"/>
    </source>
</evidence>
<dbReference type="Pfam" id="PF22076">
    <property type="entry name" value="Cep192_D6"/>
    <property type="match status" value="1"/>
</dbReference>
<organism evidence="5 6">
    <name type="scientific">Phytophthora fragariae</name>
    <dbReference type="NCBI Taxonomy" id="53985"/>
    <lineage>
        <taxon>Eukaryota</taxon>
        <taxon>Sar</taxon>
        <taxon>Stramenopiles</taxon>
        <taxon>Oomycota</taxon>
        <taxon>Peronosporomycetes</taxon>
        <taxon>Peronosporales</taxon>
        <taxon>Peronosporaceae</taxon>
        <taxon>Phytophthora</taxon>
    </lineage>
</organism>
<feature type="compositionally biased region" description="Basic and acidic residues" evidence="1">
    <location>
        <begin position="458"/>
        <end position="467"/>
    </location>
</feature>
<dbReference type="Gene3D" id="2.60.40.10">
    <property type="entry name" value="Immunoglobulins"/>
    <property type="match status" value="2"/>
</dbReference>
<reference evidence="5 6" key="1">
    <citation type="submission" date="2018-08" db="EMBL/GenBank/DDBJ databases">
        <title>Genomic investigation of the strawberry pathogen Phytophthora fragariae indicates pathogenicity is determined by transcriptional variation in three key races.</title>
        <authorList>
            <person name="Adams T.M."/>
            <person name="Armitage A.D."/>
            <person name="Sobczyk M.K."/>
            <person name="Bates H.J."/>
            <person name="Dunwell J.M."/>
            <person name="Nellist C.F."/>
            <person name="Harrison R.J."/>
        </authorList>
    </citation>
    <scope>NUCLEOTIDE SEQUENCE [LARGE SCALE GENOMIC DNA]</scope>
    <source>
        <strain evidence="5 6">A4</strain>
        <strain evidence="4 7">ONT-3</strain>
    </source>
</reference>
<name>A0A6A4ENH4_9STRA</name>
<feature type="compositionally biased region" description="Polar residues" evidence="1">
    <location>
        <begin position="598"/>
        <end position="607"/>
    </location>
</feature>
<dbReference type="Proteomes" id="UP000488956">
    <property type="component" value="Unassembled WGS sequence"/>
</dbReference>
<dbReference type="InterPro" id="IPR054092">
    <property type="entry name" value="Cep192-like_D6"/>
</dbReference>
<accession>A0A6A4ENH4</accession>
<feature type="compositionally biased region" description="Polar residues" evidence="1">
    <location>
        <begin position="444"/>
        <end position="457"/>
    </location>
</feature>
<evidence type="ECO:0000259" key="3">
    <source>
        <dbReference type="Pfam" id="PF22076"/>
    </source>
</evidence>
<evidence type="ECO:0000313" key="7">
    <source>
        <dbReference type="Proteomes" id="UP000488956"/>
    </source>
</evidence>
<feature type="region of interest" description="Disordered" evidence="1">
    <location>
        <begin position="1"/>
        <end position="42"/>
    </location>
</feature>
<evidence type="ECO:0000259" key="2">
    <source>
        <dbReference type="Pfam" id="PF22066"/>
    </source>
</evidence>
<evidence type="ECO:0000313" key="6">
    <source>
        <dbReference type="Proteomes" id="UP000437068"/>
    </source>
</evidence>
<feature type="compositionally biased region" description="Basic and acidic residues" evidence="1">
    <location>
        <begin position="376"/>
        <end position="386"/>
    </location>
</feature>
<feature type="region of interest" description="Disordered" evidence="1">
    <location>
        <begin position="587"/>
        <end position="611"/>
    </location>
</feature>